<sequence>MDKNDIDSLIPEEIQKLTLSNHSSTMPQKSESSALIASMEAKLDQAEDTVSSTLVSNTINQSDNAPLKNQDKKTTDEMIVRIQEEDDKFNDGEPSSAEQNGAILGFRKSILDYIKDAANPKLSLKLMKASKDFCFNQFPYFPIKRLQISDNDERNGIEWFYEKLDKEFGDGDGSNFDAIPHKLWITKKLNICDYSNGLLQIIPKIAVFDLKKMYLTFLNIFFDDFSKFMSLGSTKYLRLWGVKMTFENGDVVPFDKIIETLTNVESLSFECDIPPFSAQAIQNLSSVRVPANLNEISLEVERATFDLDVFEKFIACHPKVRFIIQFDDDHSHYYEYWGQNGINKLRHAHQMIPVFVDLPID</sequence>
<dbReference type="WBParaSite" id="ES5_v2.g8671.t1">
    <property type="protein sequence ID" value="ES5_v2.g8671.t1"/>
    <property type="gene ID" value="ES5_v2.g8671"/>
</dbReference>
<reference evidence="2" key="1">
    <citation type="submission" date="2022-11" db="UniProtKB">
        <authorList>
            <consortium name="WormBaseParasite"/>
        </authorList>
    </citation>
    <scope>IDENTIFICATION</scope>
</reference>
<evidence type="ECO:0000313" key="1">
    <source>
        <dbReference type="Proteomes" id="UP000887579"/>
    </source>
</evidence>
<name>A0AC34GUU6_9BILA</name>
<accession>A0AC34GUU6</accession>
<proteinExistence type="predicted"/>
<dbReference type="Proteomes" id="UP000887579">
    <property type="component" value="Unplaced"/>
</dbReference>
<protein>
    <submittedName>
        <fullName evidence="2">Uncharacterized protein</fullName>
    </submittedName>
</protein>
<organism evidence="1 2">
    <name type="scientific">Panagrolaimus sp. ES5</name>
    <dbReference type="NCBI Taxonomy" id="591445"/>
    <lineage>
        <taxon>Eukaryota</taxon>
        <taxon>Metazoa</taxon>
        <taxon>Ecdysozoa</taxon>
        <taxon>Nematoda</taxon>
        <taxon>Chromadorea</taxon>
        <taxon>Rhabditida</taxon>
        <taxon>Tylenchina</taxon>
        <taxon>Panagrolaimomorpha</taxon>
        <taxon>Panagrolaimoidea</taxon>
        <taxon>Panagrolaimidae</taxon>
        <taxon>Panagrolaimus</taxon>
    </lineage>
</organism>
<evidence type="ECO:0000313" key="2">
    <source>
        <dbReference type="WBParaSite" id="ES5_v2.g8671.t1"/>
    </source>
</evidence>